<proteinExistence type="predicted"/>
<dbReference type="InterPro" id="IPR010982">
    <property type="entry name" value="Lambda_DNA-bd_dom_sf"/>
</dbReference>
<gene>
    <name evidence="2" type="ORF">BV494_07980</name>
</gene>
<evidence type="ECO:0000259" key="1">
    <source>
        <dbReference type="PROSITE" id="PS50943"/>
    </source>
</evidence>
<dbReference type="Pfam" id="PF01381">
    <property type="entry name" value="HTH_3"/>
    <property type="match status" value="1"/>
</dbReference>
<dbReference type="PROSITE" id="PS50943">
    <property type="entry name" value="HTH_CROC1"/>
    <property type="match status" value="1"/>
</dbReference>
<protein>
    <submittedName>
        <fullName evidence="2">LexA family transcriptional repressor</fullName>
    </submittedName>
</protein>
<dbReference type="Proteomes" id="UP000239197">
    <property type="component" value="Chromosome"/>
</dbReference>
<dbReference type="Gene3D" id="2.10.109.10">
    <property type="entry name" value="Umud Fragment, subunit A"/>
    <property type="match status" value="1"/>
</dbReference>
<dbReference type="SMART" id="SM00530">
    <property type="entry name" value="HTH_XRE"/>
    <property type="match status" value="1"/>
</dbReference>
<dbReference type="SUPFAM" id="SSF51306">
    <property type="entry name" value="LexA/Signal peptidase"/>
    <property type="match status" value="1"/>
</dbReference>
<dbReference type="CDD" id="cd00093">
    <property type="entry name" value="HTH_XRE"/>
    <property type="match status" value="1"/>
</dbReference>
<evidence type="ECO:0000313" key="2">
    <source>
        <dbReference type="EMBL" id="AVF34875.1"/>
    </source>
</evidence>
<dbReference type="Pfam" id="PF00717">
    <property type="entry name" value="Peptidase_S24"/>
    <property type="match status" value="1"/>
</dbReference>
<dbReference type="RefSeq" id="WP_104922392.1">
    <property type="nucleotide sequence ID" value="NZ_CP019062.1"/>
</dbReference>
<dbReference type="InterPro" id="IPR050077">
    <property type="entry name" value="LexA_repressor"/>
</dbReference>
<dbReference type="InterPro" id="IPR039418">
    <property type="entry name" value="LexA-like"/>
</dbReference>
<dbReference type="InterPro" id="IPR036286">
    <property type="entry name" value="LexA/Signal_pep-like_sf"/>
</dbReference>
<dbReference type="PANTHER" id="PTHR33516:SF2">
    <property type="entry name" value="LEXA REPRESSOR-RELATED"/>
    <property type="match status" value="1"/>
</dbReference>
<dbReference type="AlphaFoldDB" id="A0A2L1UPL3"/>
<dbReference type="CDD" id="cd06529">
    <property type="entry name" value="S24_LexA-like"/>
    <property type="match status" value="1"/>
</dbReference>
<keyword evidence="3" id="KW-1185">Reference proteome</keyword>
<accession>A0A2L1UPL3</accession>
<name>A0A2L1UPL3_9GAMM</name>
<dbReference type="GO" id="GO:0003677">
    <property type="term" value="F:DNA binding"/>
    <property type="evidence" value="ECO:0007669"/>
    <property type="project" value="InterPro"/>
</dbReference>
<sequence>METVGQRIKSLRKVTKTSQKDLGKFCGVSDVAVGYWEKDVNVPSGESLSKLAKFFNTSIEYVLYGTEFEDKLITRMRRIPVISWVQAGAFTESKSPETFSDIERWIETSLRVSANSFALEVKGDSMTNPNGLPTIPQGATVIVDPEAEPVNGKIVVARIDGTNEATVKKLVIDGPQKFLVPLNPRYPNLPINGNCTIIGVVKGVQYDL</sequence>
<dbReference type="Gene3D" id="1.10.260.40">
    <property type="entry name" value="lambda repressor-like DNA-binding domains"/>
    <property type="match status" value="1"/>
</dbReference>
<evidence type="ECO:0000313" key="3">
    <source>
        <dbReference type="Proteomes" id="UP000239197"/>
    </source>
</evidence>
<dbReference type="EMBL" id="CP019062">
    <property type="protein sequence ID" value="AVF34875.1"/>
    <property type="molecule type" value="Genomic_DNA"/>
</dbReference>
<feature type="domain" description="HTH cro/C1-type" evidence="1">
    <location>
        <begin position="8"/>
        <end position="62"/>
    </location>
</feature>
<dbReference type="InterPro" id="IPR015927">
    <property type="entry name" value="Peptidase_S24_S26A/B/C"/>
</dbReference>
<dbReference type="InterPro" id="IPR001387">
    <property type="entry name" value="Cro/C1-type_HTH"/>
</dbReference>
<dbReference type="PANTHER" id="PTHR33516">
    <property type="entry name" value="LEXA REPRESSOR"/>
    <property type="match status" value="1"/>
</dbReference>
<dbReference type="SUPFAM" id="SSF47413">
    <property type="entry name" value="lambda repressor-like DNA-binding domains"/>
    <property type="match status" value="1"/>
</dbReference>
<dbReference type="OrthoDB" id="9791537at2"/>
<dbReference type="KEGG" id="rox:BV494_07980"/>
<organism evidence="2 3">
    <name type="scientific">Rahnella sikkimica</name>
    <dbReference type="NCBI Taxonomy" id="1805933"/>
    <lineage>
        <taxon>Bacteria</taxon>
        <taxon>Pseudomonadati</taxon>
        <taxon>Pseudomonadota</taxon>
        <taxon>Gammaproteobacteria</taxon>
        <taxon>Enterobacterales</taxon>
        <taxon>Yersiniaceae</taxon>
        <taxon>Rahnella</taxon>
    </lineage>
</organism>
<reference evidence="3" key="1">
    <citation type="submission" date="2017-01" db="EMBL/GenBank/DDBJ databases">
        <title>Genome sequence of Rouxiella sp. ERMR1:05.</title>
        <authorList>
            <person name="Kumar R."/>
            <person name="Singh D."/>
            <person name="Kumar S."/>
        </authorList>
    </citation>
    <scope>NUCLEOTIDE SEQUENCE [LARGE SCALE GENOMIC DNA]</scope>
    <source>
        <strain evidence="3">ERMR1:05</strain>
    </source>
</reference>